<dbReference type="Pfam" id="PF12796">
    <property type="entry name" value="Ank_2"/>
    <property type="match status" value="1"/>
</dbReference>
<dbReference type="AlphaFoldDB" id="A0A2G9GNR4"/>
<dbReference type="SMART" id="SM00248">
    <property type="entry name" value="ANK"/>
    <property type="match status" value="5"/>
</dbReference>
<keyword evidence="1" id="KW-1133">Transmembrane helix</keyword>
<feature type="domain" description="PGG" evidence="2">
    <location>
        <begin position="301"/>
        <end position="401"/>
    </location>
</feature>
<dbReference type="Proteomes" id="UP000231279">
    <property type="component" value="Unassembled WGS sequence"/>
</dbReference>
<dbReference type="GO" id="GO:0000502">
    <property type="term" value="C:proteasome complex"/>
    <property type="evidence" value="ECO:0007669"/>
    <property type="project" value="UniProtKB-KW"/>
</dbReference>
<evidence type="ECO:0000259" key="2">
    <source>
        <dbReference type="Pfam" id="PF13962"/>
    </source>
</evidence>
<dbReference type="SUPFAM" id="SSF48403">
    <property type="entry name" value="Ankyrin repeat"/>
    <property type="match status" value="1"/>
</dbReference>
<organism evidence="3 4">
    <name type="scientific">Handroanthus impetiginosus</name>
    <dbReference type="NCBI Taxonomy" id="429701"/>
    <lineage>
        <taxon>Eukaryota</taxon>
        <taxon>Viridiplantae</taxon>
        <taxon>Streptophyta</taxon>
        <taxon>Embryophyta</taxon>
        <taxon>Tracheophyta</taxon>
        <taxon>Spermatophyta</taxon>
        <taxon>Magnoliopsida</taxon>
        <taxon>eudicotyledons</taxon>
        <taxon>Gunneridae</taxon>
        <taxon>Pentapetalae</taxon>
        <taxon>asterids</taxon>
        <taxon>lamiids</taxon>
        <taxon>Lamiales</taxon>
        <taxon>Bignoniaceae</taxon>
        <taxon>Crescentiina</taxon>
        <taxon>Tabebuia alliance</taxon>
        <taxon>Handroanthus</taxon>
    </lineage>
</organism>
<dbReference type="PANTHER" id="PTHR24128:SF24">
    <property type="entry name" value="ANKYRIN REPEAT PROTEIN"/>
    <property type="match status" value="1"/>
</dbReference>
<accession>A0A2G9GNR4</accession>
<evidence type="ECO:0000313" key="3">
    <source>
        <dbReference type="EMBL" id="PIN06650.1"/>
    </source>
</evidence>
<dbReference type="OrthoDB" id="909233at2759"/>
<evidence type="ECO:0000313" key="4">
    <source>
        <dbReference type="Proteomes" id="UP000231279"/>
    </source>
</evidence>
<protein>
    <submittedName>
        <fullName evidence="3">26S proteasome regulatory complex, subunit PSMD10</fullName>
    </submittedName>
</protein>
<evidence type="ECO:0000256" key="1">
    <source>
        <dbReference type="SAM" id="Phobius"/>
    </source>
</evidence>
<keyword evidence="1" id="KW-0472">Membrane</keyword>
<dbReference type="InterPro" id="IPR002110">
    <property type="entry name" value="Ankyrin_rpt"/>
</dbReference>
<name>A0A2G9GNR4_9LAMI</name>
<dbReference type="Pfam" id="PF13962">
    <property type="entry name" value="PGG"/>
    <property type="match status" value="1"/>
</dbReference>
<comment type="caution">
    <text evidence="3">The sequence shown here is derived from an EMBL/GenBank/DDBJ whole genome shotgun (WGS) entry which is preliminary data.</text>
</comment>
<dbReference type="InterPro" id="IPR036770">
    <property type="entry name" value="Ankyrin_rpt-contain_sf"/>
</dbReference>
<keyword evidence="4" id="KW-1185">Reference proteome</keyword>
<feature type="transmembrane region" description="Helical" evidence="1">
    <location>
        <begin position="422"/>
        <end position="445"/>
    </location>
</feature>
<dbReference type="PANTHER" id="PTHR24128">
    <property type="entry name" value="HOMEOBOX PROTEIN WARIAI"/>
    <property type="match status" value="1"/>
</dbReference>
<dbReference type="STRING" id="429701.A0A2G9GNR4"/>
<reference evidence="4" key="1">
    <citation type="journal article" date="2018" name="Gigascience">
        <title>Genome assembly of the Pink Ipe (Handroanthus impetiginosus, Bignoniaceae), a highly valued, ecologically keystone Neotropical timber forest tree.</title>
        <authorList>
            <person name="Silva-Junior O.B."/>
            <person name="Grattapaglia D."/>
            <person name="Novaes E."/>
            <person name="Collevatti R.G."/>
        </authorList>
    </citation>
    <scope>NUCLEOTIDE SEQUENCE [LARGE SCALE GENOMIC DNA]</scope>
    <source>
        <strain evidence="4">cv. UFG-1</strain>
    </source>
</reference>
<gene>
    <name evidence="3" type="ORF">CDL12_20791</name>
</gene>
<dbReference type="Gene3D" id="1.25.40.20">
    <property type="entry name" value="Ankyrin repeat-containing domain"/>
    <property type="match status" value="1"/>
</dbReference>
<feature type="transmembrane region" description="Helical" evidence="1">
    <location>
        <begin position="390"/>
        <end position="410"/>
    </location>
</feature>
<keyword evidence="3" id="KW-0647">Proteasome</keyword>
<dbReference type="InterPro" id="IPR026961">
    <property type="entry name" value="PGG_dom"/>
</dbReference>
<proteinExistence type="predicted"/>
<dbReference type="EMBL" id="NKXS01004348">
    <property type="protein sequence ID" value="PIN06650.1"/>
    <property type="molecule type" value="Genomic_DNA"/>
</dbReference>
<feature type="transmembrane region" description="Helical" evidence="1">
    <location>
        <begin position="364"/>
        <end position="384"/>
    </location>
</feature>
<keyword evidence="1" id="KW-0812">Transmembrane</keyword>
<sequence length="490" mass="54995">MTDIKLSESESESENHQVQQIREPAMEMMNDYARTGDITGLYTSIKSNPRLLKGMDKIQFIHTPLHEAAAHGQTSFALEILNLMPSFGKKLNPQGLSPLHVALEHKKIKTAKSLLKMDKQLVRVKGKDGFTPLHFAAKIASNDDELEILADFLHECPESILDLSSKLQTAVHVALECNSNESPRLLLNWLTRTSKESVLAVEDLDGNTALHTAVQYDRHQEVRVLVKLVKLNPKNGSGQTPLDIAKEYPTETAKTLIRAGARKANQLPTLESKGQYLRSDATTYEDLFRGYYFTYKDFVLNLRHDIMVVAVLIATATYQAVLQPPGGIYQPDSNGHLAMSDAPISHISGVAGKMVMKSRDYRHFMPANTAAFTLSIAMILLVLQGQPSNIFLLLCLMFLTYSYLSAMNIISNSGALSKSMFVTCWSVIGTAFGIKLLFTFVKALVDEVWWMPRLNVKFSNKILDRNAGRWLQNNIPILRRLTQQYHLIKY</sequence>